<feature type="non-terminal residue" evidence="1">
    <location>
        <position position="132"/>
    </location>
</feature>
<evidence type="ECO:0000313" key="2">
    <source>
        <dbReference type="Proteomes" id="UP000236333"/>
    </source>
</evidence>
<sequence>PCPVVRTTAQRVASGTPLNFVESIFSFVFGDGDPNTDFEEARWQRLGEMIRDKGGVVTAEEMAPFLDPPEPAPVPMPRALYGSSAAQEPYVPYPDEGFVLPALIKFGGEPVVDEEGRLLYRFPALQRTGVKA</sequence>
<dbReference type="PANTHER" id="PTHR47380">
    <property type="entry name" value="OS02G0533000 PROTEIN"/>
    <property type="match status" value="1"/>
</dbReference>
<organism evidence="1 2">
    <name type="scientific">Tetrabaena socialis</name>
    <dbReference type="NCBI Taxonomy" id="47790"/>
    <lineage>
        <taxon>Eukaryota</taxon>
        <taxon>Viridiplantae</taxon>
        <taxon>Chlorophyta</taxon>
        <taxon>core chlorophytes</taxon>
        <taxon>Chlorophyceae</taxon>
        <taxon>CS clade</taxon>
        <taxon>Chlamydomonadales</taxon>
        <taxon>Tetrabaenaceae</taxon>
        <taxon>Tetrabaena</taxon>
    </lineage>
</organism>
<accession>A0A2J7ZJU2</accession>
<proteinExistence type="predicted"/>
<gene>
    <name evidence="1" type="ORF">TSOC_013653</name>
</gene>
<dbReference type="EMBL" id="PGGS01001337">
    <property type="protein sequence ID" value="PNH00520.1"/>
    <property type="molecule type" value="Genomic_DNA"/>
</dbReference>
<dbReference type="OrthoDB" id="4518at2759"/>
<reference evidence="1 2" key="1">
    <citation type="journal article" date="2017" name="Mol. Biol. Evol.">
        <title>The 4-celled Tetrabaena socialis nuclear genome reveals the essential components for genetic control of cell number at the origin of multicellularity in the volvocine lineage.</title>
        <authorList>
            <person name="Featherston J."/>
            <person name="Arakaki Y."/>
            <person name="Hanschen E.R."/>
            <person name="Ferris P.J."/>
            <person name="Michod R.E."/>
            <person name="Olson B.J.S.C."/>
            <person name="Nozaki H."/>
            <person name="Durand P.M."/>
        </authorList>
    </citation>
    <scope>NUCLEOTIDE SEQUENCE [LARGE SCALE GENOMIC DNA]</scope>
    <source>
        <strain evidence="1 2">NIES-571</strain>
    </source>
</reference>
<dbReference type="InterPro" id="IPR044200">
    <property type="entry name" value="At5g03900-like"/>
</dbReference>
<name>A0A2J7ZJU2_9CHLO</name>
<evidence type="ECO:0000313" key="1">
    <source>
        <dbReference type="EMBL" id="PNH00520.1"/>
    </source>
</evidence>
<dbReference type="AlphaFoldDB" id="A0A2J7ZJU2"/>
<protein>
    <submittedName>
        <fullName evidence="1">Uncharacterized protein</fullName>
    </submittedName>
</protein>
<dbReference type="GO" id="GO:0009941">
    <property type="term" value="C:chloroplast envelope"/>
    <property type="evidence" value="ECO:0007669"/>
    <property type="project" value="TreeGrafter"/>
</dbReference>
<dbReference type="PANTHER" id="PTHR47380:SF4">
    <property type="entry name" value="OS02G0533000 PROTEIN"/>
    <property type="match status" value="1"/>
</dbReference>
<keyword evidence="2" id="KW-1185">Reference proteome</keyword>
<dbReference type="Proteomes" id="UP000236333">
    <property type="component" value="Unassembled WGS sequence"/>
</dbReference>
<feature type="non-terminal residue" evidence="1">
    <location>
        <position position="1"/>
    </location>
</feature>
<comment type="caution">
    <text evidence="1">The sequence shown here is derived from an EMBL/GenBank/DDBJ whole genome shotgun (WGS) entry which is preliminary data.</text>
</comment>